<dbReference type="AlphaFoldDB" id="M5BWN5"/>
<dbReference type="PANTHER" id="PTHR43881">
    <property type="entry name" value="GAMMA-GLUTAMYLTRANSPEPTIDASE (AFU_ORTHOLOGUE AFUA_4G13580)"/>
    <property type="match status" value="1"/>
</dbReference>
<accession>M5BWN5</accession>
<keyword evidence="1" id="KW-0012">Acyltransferase</keyword>
<dbReference type="HOGENOM" id="CLU_121740_0_0_1"/>
<dbReference type="Gene3D" id="3.60.20.40">
    <property type="match status" value="1"/>
</dbReference>
<evidence type="ECO:0000313" key="1">
    <source>
        <dbReference type="EMBL" id="CCO31689.1"/>
    </source>
</evidence>
<reference evidence="1 2" key="1">
    <citation type="journal article" date="2013" name="J. Biotechnol.">
        <title>Establishment and interpretation of the genome sequence of the phytopathogenic fungus Rhizoctonia solani AG1-IB isolate 7/3/14.</title>
        <authorList>
            <person name="Wibberg D.W."/>
            <person name="Jelonek L.J."/>
            <person name="Rupp O.R."/>
            <person name="Hennig M.H."/>
            <person name="Eikmeyer F.E."/>
            <person name="Goesmann A.G."/>
            <person name="Hartmann A.H."/>
            <person name="Borriss R.B."/>
            <person name="Grosch R.G."/>
            <person name="Puehler A.P."/>
            <person name="Schlueter A.S."/>
        </authorList>
    </citation>
    <scope>NUCLEOTIDE SEQUENCE [LARGE SCALE GENOMIC DNA]</scope>
    <source>
        <strain evidence="2">AG1-IB / isolate 7/3/14</strain>
    </source>
</reference>
<dbReference type="PANTHER" id="PTHR43881:SF1">
    <property type="entry name" value="GAMMA-GLUTAMYLTRANSPEPTIDASE (AFU_ORTHOLOGUE AFUA_4G13580)"/>
    <property type="match status" value="1"/>
</dbReference>
<protein>
    <submittedName>
        <fullName evidence="1">Gamma-glutamyltranspeptidase</fullName>
        <ecNumber evidence="1">2.3.2.2</ecNumber>
    </submittedName>
</protein>
<dbReference type="EMBL" id="CAOJ01008612">
    <property type="protein sequence ID" value="CCO31689.1"/>
    <property type="molecule type" value="Genomic_DNA"/>
</dbReference>
<dbReference type="GO" id="GO:0103068">
    <property type="term" value="F:leukotriene C4 gamma-glutamyl transferase activity"/>
    <property type="evidence" value="ECO:0007669"/>
    <property type="project" value="UniProtKB-EC"/>
</dbReference>
<dbReference type="InterPro" id="IPR043137">
    <property type="entry name" value="GGT_ssub_C"/>
</dbReference>
<keyword evidence="1" id="KW-0808">Transferase</keyword>
<dbReference type="EC" id="2.3.2.2" evidence="1"/>
<proteinExistence type="predicted"/>
<sequence length="182" mass="19347">MPALVLEPYPKVADSLCKIEDQGLFLKKGTRINSQGASGLTILSVVPALATRGDELFLVYGVMGGFMQPQGHIQVLLNILRGFTPQAALDAPRFCISAGSPDASVANANNAGDINSEVYFEDGIPAETVQKLKEMGHDAHQLSSYSRAMLGRGQVIQKLPTSELVWAAGSDQRGDGHALAQI</sequence>
<organism evidence="1 2">
    <name type="scientific">Thanatephorus cucumeris (strain AG1-IB / isolate 7/3/14)</name>
    <name type="common">Lettuce bottom rot fungus</name>
    <name type="synonym">Rhizoctonia solani</name>
    <dbReference type="NCBI Taxonomy" id="1108050"/>
    <lineage>
        <taxon>Eukaryota</taxon>
        <taxon>Fungi</taxon>
        <taxon>Dikarya</taxon>
        <taxon>Basidiomycota</taxon>
        <taxon>Agaricomycotina</taxon>
        <taxon>Agaricomycetes</taxon>
        <taxon>Cantharellales</taxon>
        <taxon>Ceratobasidiaceae</taxon>
        <taxon>Rhizoctonia</taxon>
        <taxon>Rhizoctonia solani AG-1</taxon>
    </lineage>
</organism>
<dbReference type="InterPro" id="IPR052896">
    <property type="entry name" value="GGT-like_enzyme"/>
</dbReference>
<evidence type="ECO:0000313" key="2">
    <source>
        <dbReference type="Proteomes" id="UP000012065"/>
    </source>
</evidence>
<name>M5BWN5_THACB</name>
<dbReference type="Pfam" id="PF01019">
    <property type="entry name" value="G_glu_transpept"/>
    <property type="match status" value="1"/>
</dbReference>
<dbReference type="SUPFAM" id="SSF56235">
    <property type="entry name" value="N-terminal nucleophile aminohydrolases (Ntn hydrolases)"/>
    <property type="match status" value="1"/>
</dbReference>
<dbReference type="InterPro" id="IPR029055">
    <property type="entry name" value="Ntn_hydrolases_N"/>
</dbReference>
<dbReference type="Proteomes" id="UP000012065">
    <property type="component" value="Unassembled WGS sequence"/>
</dbReference>
<comment type="caution">
    <text evidence="1">The sequence shown here is derived from an EMBL/GenBank/DDBJ whole genome shotgun (WGS) entry which is preliminary data.</text>
</comment>
<gene>
    <name evidence="1" type="ORF">BN14_05737</name>
</gene>